<dbReference type="InterPro" id="IPR025157">
    <property type="entry name" value="Hemagglutinin_rpt"/>
</dbReference>
<feature type="compositionally biased region" description="Polar residues" evidence="1">
    <location>
        <begin position="2225"/>
        <end position="2263"/>
    </location>
</feature>
<feature type="compositionally biased region" description="Low complexity" evidence="1">
    <location>
        <begin position="2986"/>
        <end position="2995"/>
    </location>
</feature>
<dbReference type="Pfam" id="PF05594">
    <property type="entry name" value="Fil_haemagg"/>
    <property type="match status" value="18"/>
</dbReference>
<dbReference type="GO" id="GO:0003824">
    <property type="term" value="F:catalytic activity"/>
    <property type="evidence" value="ECO:0007669"/>
    <property type="project" value="UniProtKB-ARBA"/>
</dbReference>
<name>A0A4S4B309_9RHOO</name>
<evidence type="ECO:0000313" key="4">
    <source>
        <dbReference type="Proteomes" id="UP000308430"/>
    </source>
</evidence>
<dbReference type="SUPFAM" id="SSF51126">
    <property type="entry name" value="Pectin lyase-like"/>
    <property type="match status" value="1"/>
</dbReference>
<feature type="compositionally biased region" description="Low complexity" evidence="1">
    <location>
        <begin position="2305"/>
        <end position="2320"/>
    </location>
</feature>
<feature type="region of interest" description="Disordered" evidence="1">
    <location>
        <begin position="2209"/>
        <end position="2287"/>
    </location>
</feature>
<dbReference type="Proteomes" id="UP000308430">
    <property type="component" value="Unassembled WGS sequence"/>
</dbReference>
<dbReference type="Pfam" id="PF13018">
    <property type="entry name" value="ESPR"/>
    <property type="match status" value="1"/>
</dbReference>
<comment type="caution">
    <text evidence="3">The sequence shown here is derived from an EMBL/GenBank/DDBJ whole genome shotgun (WGS) entry which is preliminary data.</text>
</comment>
<proteinExistence type="predicted"/>
<dbReference type="EMBL" id="SSOC01000002">
    <property type="protein sequence ID" value="THF66565.1"/>
    <property type="molecule type" value="Genomic_DNA"/>
</dbReference>
<dbReference type="Pfam" id="PF14414">
    <property type="entry name" value="WHH"/>
    <property type="match status" value="1"/>
</dbReference>
<evidence type="ECO:0000256" key="1">
    <source>
        <dbReference type="SAM" id="MobiDB-lite"/>
    </source>
</evidence>
<dbReference type="NCBIfam" id="TIGR01731">
    <property type="entry name" value="fil_hemag_20aa"/>
    <property type="match status" value="34"/>
</dbReference>
<organism evidence="3 4">
    <name type="scientific">Pseudothauera nasutitermitis</name>
    <dbReference type="NCBI Taxonomy" id="2565930"/>
    <lineage>
        <taxon>Bacteria</taxon>
        <taxon>Pseudomonadati</taxon>
        <taxon>Pseudomonadota</taxon>
        <taxon>Betaproteobacteria</taxon>
        <taxon>Rhodocyclales</taxon>
        <taxon>Zoogloeaceae</taxon>
        <taxon>Pseudothauera</taxon>
    </lineage>
</organism>
<feature type="region of interest" description="Disordered" evidence="1">
    <location>
        <begin position="2301"/>
        <end position="2320"/>
    </location>
</feature>
<dbReference type="NCBIfam" id="TIGR01901">
    <property type="entry name" value="adhes_NPXG"/>
    <property type="match status" value="1"/>
</dbReference>
<dbReference type="InterPro" id="IPR012334">
    <property type="entry name" value="Pectin_lyas_fold"/>
</dbReference>
<protein>
    <submittedName>
        <fullName evidence="3">Filamentous hemagglutinin N-terminal domain-containing protein</fullName>
    </submittedName>
</protein>
<accession>A0A4S4B309</accession>
<evidence type="ECO:0000313" key="3">
    <source>
        <dbReference type="EMBL" id="THF66565.1"/>
    </source>
</evidence>
<dbReference type="InterPro" id="IPR024973">
    <property type="entry name" value="ESPR"/>
</dbReference>
<gene>
    <name evidence="3" type="ORF">E6C76_06965</name>
</gene>
<dbReference type="SMART" id="SM00912">
    <property type="entry name" value="Haemagg_act"/>
    <property type="match status" value="1"/>
</dbReference>
<dbReference type="InterPro" id="IPR008619">
    <property type="entry name" value="Filamentous_hemagglutn_rpt"/>
</dbReference>
<dbReference type="Pfam" id="PF05860">
    <property type="entry name" value="TPS"/>
    <property type="match status" value="1"/>
</dbReference>
<sequence length="3709" mass="377155">MNANRFRVIYNRARAMKMVVGESARSCGRAVSDASSRGGAGKETTAVLRPLVFRMLMASGAVFWLTPLHAQIVADPSAAAAQRPTILETASGVPQINIRTPSTAGVSRNTYSQFDVDTRGAILNNSRGSVKTDLGGWVQGNPHLTAGTARVILNEVNSQHPSFLRGHVEVAGSSAQVVIANPAGIQCDGCGFINASRSTLTTGTPVMNGGNLLGYRVGGGSIRFTGEGMNDTATPFTEVIARAVEVNAGIWANALNVTTGLNQVDIDSTGAQTAVVPVEAGEDTAPKAAFAIDVAALGGMYAGKIHLVGTEAGVGVRNAGKLGAAAGEVVLSANGWLLNTGSIQAQGAVTVHAPDYIDNTGGLIRSADALTLTTGQLTNADTLGENQGIEARTLDLTAQNIDNRDGSLRAAGNLDLRSGGTLDNIGGLITAGQHLSIHDDADTKTLAITSAGGTLAAGGTLGIDAHRLTSGDLLATGNVSLLLSGDYTNTGWVQSNGALTLRNGGALTNQGSLLAGGTFLLKADGIDNTGGLIRSADTLTLTTGQLTNADTLGENQGIEARTLDLSAEGIDNRDGSLRAAGNLDLRSGGTLDNTGGLIAAGQHLSIHDDADTKMLAITSTGGTLAAGGTLGIDAHRLTSGDLLATGNVSLLLSGDYTNTGWVQSNGALTVRVGGALTNQATLLAGGTFLLKADGIDNTGGLIRSADTLTLTTGQLTNADTLGEGQGIEARALDLAARDIDNHDGALRTETTLDIASGGTLDNTGGLIAAGQDLSIHDDADTKTLAITSAGGTLAAGGALGIDAHRLTSGDLLATGNVSLLLSGDYTNTGWVQSNGTLTLRTGGALTNQATLLAGGAFQLDAAGIDNTGGLIRSAGTLTLTTGQLTNADTLGEGQGIEAHTLDIVAQDIDNRDGSLRAETALDLRSAGGTLDSTGGLVSAGHTLHIRDTNPGSAPGTGLRITGTDGTLAAGHALRIDAHELISGDLLSSGSLDIQLSGNYTNTGWVQSNGTLTLSTGGTLTNQATLLAGGTFQLDAADIDNTGGLIRSAGTLTLTTGQLTNADTLGEGQGIEAHTLDIVAQDIDNRSGALRTETTLDIASGGTLDNTGGLIAAGQDLSIHDDADTKMLAITSTGGTLAAGGTLGIDAHRLTSGDLLATGNVSLLLSGDYTNTGWVQSNGVLTLHATGALTNQATLLAGGAFQLNAADIDNTGGLIRSAGTLTLTTGQLTNADTLGEGQGIEAHTLDIVAQDIDNRSGALRTETTLDIASSGTLDNTGGLIAAGQHLSIHDDADTKTLAITSTGGTLAAGGTLGIDAHRLTSGDLLATGNVSLLLSGDYTNTGWVQSNGALTLRLGGALTNQATLLAGGAFQLDAAGIDNTGGLIRSAGMLTLTTGQLTNADTLGEGQGIEAHTLDIVAQDIDNHDGSLRAASNLDLRSGGTLDNAGGLISAGHTLHIRDTNPTSRLSVTNTGGTLAAGQALQLNAHELGGDGDLLSAGSLDIQLATDYTHTGWLQANGAVTLRTGGMLTNQATLLAGGAFQLAAADIDNTGGLIRSAGTLTLTTGQLTNADTLGEGQGIEARVLDLSAEGIDNHDGSLRAAGNLDLRSGGTLDNTGGLVSAGHTLHIRDTNPISRLGVTNTGGTLAAGQALQLNAHALGGDGDLLSAGSLDIQLATDYTHTGWLQANGAVTLRTGGMLTNQATLLAGGAFQLAAADIDNTGGLIRSAGTLTLTTGQLTNADTLGEGQGIEAHTLDIVAQDIDNHDGSLRAAGNLDLRSGGALDNAGGLVSAGHTLHIRGTAADTRLQISNTDGTLAAGQALQLNAHELGGDGDLLSAGSLDIQLATDYTHTGRLQATGDASLRTTGTLTNQADLLAGAALHLQAAALDNLADGSIVGGQTHLLIGGTLNNRGLIDGQNTLIETAALRNLGAGRIYGDHLAISAPVLDNLGEGGSAPVIAARERLDIGTQTLDNGEDALIFSIGDLSIGGALDADQHASGTAELLVNTGATIEALGHLDIAAQRIRNLNAGITTHQVVLGTTHYDQFRPGGTSVIFNTADYPGARIGDVHISYRNAGPYRFREYYRYQYSGTTSETQVLESRPGSLLSGGNLTLTGDLLNHDSRIIAGSLLDITGATLENLNSEGTRVTTYHSGTVTYYDYNGNWKCSTPTTGCYFTPVPRSYRPAATVETFALPIAEVAQYTHAAGSGATLPDTALPSQDLPDVSVDTTLPEQNLPGTAVDTTLPEQNLPGTAVDTTLPEQNLPGTAVDTALPEQNLPGTAVDTTLPEQNLPDAAVDTALRDHDLPTPTSAPDAVSAPSAPATGVATLPVEQLRIDLNALFQANPDPQAGHFIETDPRFANHGQWLSSAYMLDALGLDPAMTQKRLGDGFYEQRLVREQVAQLTGRRFLDGHADDEAQYQALMNAGVTVAGELQLVPGVALSAAQIAQLTSDIVWLVERSVTLPDGSTVQALVPQVYVQVRPDDLQPTTGLLAGNEVRIELTGDLTNSGTIAGRSVLAIDADNLRNLGGLLSAEAVRIDAVGDLTSLGGSIVAVDQLIARAGGDLTLESTTQSSAHTVGASSFSRTNLDRIAGLYVTGDNGLLVASAGQDLNLAGALVQNTGDQGQTLLSAGRDLTLSTVATAESNRSVRDARNFVADGSSLEVGTRIETIGDLTLIAGQDLSARAATVSSEAGALELSAGRDLTLEAGRETDEFESARRTKRSGTFSSTTKSVRFDFGSDTSVGSSLSGQSVAVSAGRDLSVIASTVVSDQGTVLSAGRDLSIVAGEDRSHQFQERKVKKSGLSGSGMSVSIGTQKLSQNTDTTSTYAAASTVGSVEGEVTLVAGRHYTQTGSDVLAPAGDIDIAAQTVLIDEARETGRSVTETKFKQSGLTLSLSSPVISAVQTAQQMSRAASNTDSSRMKALAAASTALSAKNAYDAVQAGQGTTIAGKDGQIATEFNDKGEAIAGRDASAAEKAGGINLSISLGSSKSSSRSEQTHDTAAGSTLAAGGDITITARGAGEDSDLTIQGSQVSAGGDVLLAADDAIELLAARNTAELRSKNKSSSASIGFSIGTGGLAITAAASQGKGKASGDDLAWTHTQVQAGDTVQLSSGGDTTLAGARVEGERVIAEVGGDLHVESLQDVSTYDSKQKNSGFSISIPITGGVPSLAGIGGNISAGKSKVESDYASVTERSGIEAGDGGFQVTVGGDTTLIGAAIASTDQAVEEGRNTFSTGGELVLVDLKNHAEYEAEAVSVNIGTGISTDGKLKPQGTSAGYGEDSGEAESVTTAGISGIAGDTSVRTGDAPTGIAPIFDADKVQKEIDAQVQITQRFGQLAPKAVGTYAANRENELRQQANQAEGAEKERLLKEADSWAEGGTARVALHALVGGLSGGMDGAVGAGSSAALTPVLAEHIIELDVPFELKMLLIQGMGTAIGGVTGGAEGAAAGLNETANNYVNMLQRAGQLASQAARFGIDKLSAAEAAALQSCANSPACRQLISSIVPAGVMGWLIAQNTPEPESPLVAQIPGYGEGYGPQPAEPLINVPDGYGPIGTPPLEDPEQLKAWLANALDGYPAEQAEQWARDLIHTLPAAAQLHYSDLILQAAQDAARLRNGHLAGSSHPVTGIPFDNRGYPDFSNVVVTEVKITQTGTRAGDNRAANIAAGLESTPVGYTWHHHQDGETMQLVPREVHAKTGHTGGFKTSDGE</sequence>
<feature type="domain" description="Filamentous haemagglutinin FhaB/tRNA nuclease CdiA-like TPS" evidence="2">
    <location>
        <begin position="90"/>
        <end position="210"/>
    </location>
</feature>
<dbReference type="Pfam" id="PF13332">
    <property type="entry name" value="Fil_haemagg_2"/>
    <property type="match status" value="2"/>
</dbReference>
<feature type="region of interest" description="Disordered" evidence="1">
    <location>
        <begin position="2986"/>
        <end position="3006"/>
    </location>
</feature>
<dbReference type="Gene3D" id="2.160.20.10">
    <property type="entry name" value="Single-stranded right-handed beta-helix, Pectin lyase-like"/>
    <property type="match status" value="1"/>
</dbReference>
<dbReference type="InterPro" id="IPR011050">
    <property type="entry name" value="Pectin_lyase_fold/virulence"/>
</dbReference>
<dbReference type="InterPro" id="IPR032869">
    <property type="entry name" value="WHH_dom_containing"/>
</dbReference>
<dbReference type="InterPro" id="IPR010069">
    <property type="entry name" value="CdiA_FHA1_rpt"/>
</dbReference>
<keyword evidence="4" id="KW-1185">Reference proteome</keyword>
<evidence type="ECO:0000259" key="2">
    <source>
        <dbReference type="SMART" id="SM00912"/>
    </source>
</evidence>
<dbReference type="OrthoDB" id="5666689at2"/>
<dbReference type="RefSeq" id="WP_136347506.1">
    <property type="nucleotide sequence ID" value="NZ_SSOC01000002.1"/>
</dbReference>
<reference evidence="3 4" key="1">
    <citation type="submission" date="2019-04" db="EMBL/GenBank/DDBJ databases">
        <title>Azoarcus nasutitermitis sp. nov. isolated from termite nest.</title>
        <authorList>
            <person name="Lin S.-Y."/>
            <person name="Hameed A."/>
            <person name="Hsu Y.-H."/>
            <person name="Young C.-C."/>
        </authorList>
    </citation>
    <scope>NUCLEOTIDE SEQUENCE [LARGE SCALE GENOMIC DNA]</scope>
    <source>
        <strain evidence="3 4">CC-YHH838</strain>
    </source>
</reference>
<dbReference type="InterPro" id="IPR008638">
    <property type="entry name" value="FhaB/CdiA-like_TPS"/>
</dbReference>